<dbReference type="SMART" id="SM00835">
    <property type="entry name" value="Cupin_1"/>
    <property type="match status" value="1"/>
</dbReference>
<feature type="region of interest" description="Disordered" evidence="1">
    <location>
        <begin position="172"/>
        <end position="198"/>
    </location>
</feature>
<dbReference type="PANTHER" id="PTHR31238">
    <property type="entry name" value="GERMIN-LIKE PROTEIN SUBFAMILY 3 MEMBER 3"/>
    <property type="match status" value="1"/>
</dbReference>
<evidence type="ECO:0000259" key="2">
    <source>
        <dbReference type="SMART" id="SM00835"/>
    </source>
</evidence>
<dbReference type="SUPFAM" id="SSF51182">
    <property type="entry name" value="RmlC-like cupins"/>
    <property type="match status" value="1"/>
</dbReference>
<feature type="region of interest" description="Disordered" evidence="1">
    <location>
        <begin position="300"/>
        <end position="336"/>
    </location>
</feature>
<protein>
    <submittedName>
        <fullName evidence="3">Cupin</fullName>
    </submittedName>
</protein>
<dbReference type="AlphaFoldDB" id="A0A410X570"/>
<dbReference type="InterPro" id="IPR006045">
    <property type="entry name" value="Cupin_1"/>
</dbReference>
<dbReference type="Gene3D" id="2.60.120.10">
    <property type="entry name" value="Jelly Rolls"/>
    <property type="match status" value="1"/>
</dbReference>
<dbReference type="CDD" id="cd20306">
    <property type="entry name" value="cupin_OxDC-like"/>
    <property type="match status" value="1"/>
</dbReference>
<dbReference type="Pfam" id="PF00190">
    <property type="entry name" value="Cupin_1"/>
    <property type="match status" value="1"/>
</dbReference>
<reference evidence="3 4" key="1">
    <citation type="submission" date="2018-01" db="EMBL/GenBank/DDBJ databases">
        <title>The whole genome sequencing and assembly of Paenibacillus chitinolyticus KCCM 41400 strain.</title>
        <authorList>
            <person name="Kim J.-Y."/>
            <person name="Park M.-K."/>
            <person name="Lee Y.-J."/>
            <person name="Yi H."/>
            <person name="Bahn Y.-S."/>
            <person name="Kim J.F."/>
            <person name="Lee D.-W."/>
        </authorList>
    </citation>
    <scope>NUCLEOTIDE SEQUENCE [LARGE SCALE GENOMIC DNA]</scope>
    <source>
        <strain evidence="3 4">KCCM 41400</strain>
    </source>
</reference>
<dbReference type="Proteomes" id="UP000288943">
    <property type="component" value="Chromosome"/>
</dbReference>
<accession>A0A410X570</accession>
<dbReference type="EMBL" id="CP026520">
    <property type="protein sequence ID" value="QAV21755.1"/>
    <property type="molecule type" value="Genomic_DNA"/>
</dbReference>
<feature type="compositionally biased region" description="Polar residues" evidence="1">
    <location>
        <begin position="300"/>
        <end position="310"/>
    </location>
</feature>
<evidence type="ECO:0000313" key="4">
    <source>
        <dbReference type="Proteomes" id="UP000288943"/>
    </source>
</evidence>
<evidence type="ECO:0000256" key="1">
    <source>
        <dbReference type="SAM" id="MobiDB-lite"/>
    </source>
</evidence>
<dbReference type="KEGG" id="pchi:PC41400_19570"/>
<dbReference type="OrthoDB" id="2739624at2"/>
<organism evidence="3 4">
    <name type="scientific">Paenibacillus chitinolyticus</name>
    <dbReference type="NCBI Taxonomy" id="79263"/>
    <lineage>
        <taxon>Bacteria</taxon>
        <taxon>Bacillati</taxon>
        <taxon>Bacillota</taxon>
        <taxon>Bacilli</taxon>
        <taxon>Bacillales</taxon>
        <taxon>Paenibacillaceae</taxon>
        <taxon>Paenibacillus</taxon>
    </lineage>
</organism>
<sequence length="336" mass="36942">MAISYMDYTSPDLRFFYDLPKNTVFKTNSRNYINLLGYEQLNTLGNTSLLDIYLSKGYYVEPHYHQNATELVYCVSGAAEVSFINPFTNKLYHIPIKTGQVANVPQGWWHYEQASEDDTHLIAIFDAPTPEVILGSDILRLTPARVMAETYCLDEEKWKEAIAPITKTVTVGPPDNCRRKPHTVRGSGEPNGQIRGSGAAANVGSILPPGYPAASYGAASTRPYPPQNVPIGYRGPAGPYGSISSAGHPASGYPARYSSPSYANPVSGANPYGQRCVRPNAQAYTTQTHNQTYNRTQNQAYNTAYNQTYAQPYSPQPHPQPQSETYRTPAPGAPSF</sequence>
<feature type="domain" description="Cupin type-1" evidence="2">
    <location>
        <begin position="17"/>
        <end position="159"/>
    </location>
</feature>
<gene>
    <name evidence="3" type="ORF">PC41400_19570</name>
</gene>
<dbReference type="InterPro" id="IPR014710">
    <property type="entry name" value="RmlC-like_jellyroll"/>
</dbReference>
<proteinExistence type="predicted"/>
<evidence type="ECO:0000313" key="3">
    <source>
        <dbReference type="EMBL" id="QAV21755.1"/>
    </source>
</evidence>
<dbReference type="InterPro" id="IPR011051">
    <property type="entry name" value="RmlC_Cupin_sf"/>
</dbReference>
<name>A0A410X570_9BACL</name>